<reference evidence="1 2" key="1">
    <citation type="journal article" date="2019" name="Sci. Rep.">
        <title>Orb-weaving spider Araneus ventricosus genome elucidates the spidroin gene catalogue.</title>
        <authorList>
            <person name="Kono N."/>
            <person name="Nakamura H."/>
            <person name="Ohtoshi R."/>
            <person name="Moran D.A.P."/>
            <person name="Shinohara A."/>
            <person name="Yoshida Y."/>
            <person name="Fujiwara M."/>
            <person name="Mori M."/>
            <person name="Tomita M."/>
            <person name="Arakawa K."/>
        </authorList>
    </citation>
    <scope>NUCLEOTIDE SEQUENCE [LARGE SCALE GENOMIC DNA]</scope>
</reference>
<proteinExistence type="predicted"/>
<sequence>MVRKLALKGGNPDSFDEFKSLRSTAKYYIQKYYDTYLRLRENNLISTPKKFWSYYKNKNSNLPNSLHYNNVCYENDDDITNAFADYLNSVSKPSTD</sequence>
<keyword evidence="2" id="KW-1185">Reference proteome</keyword>
<dbReference type="AlphaFoldDB" id="A0A4Y2B8N2"/>
<evidence type="ECO:0000313" key="2">
    <source>
        <dbReference type="Proteomes" id="UP000499080"/>
    </source>
</evidence>
<evidence type="ECO:0000313" key="1">
    <source>
        <dbReference type="EMBL" id="GBL87404.1"/>
    </source>
</evidence>
<accession>A0A4Y2B8N2</accession>
<dbReference type="EMBL" id="BGPR01000053">
    <property type="protein sequence ID" value="GBL87404.1"/>
    <property type="molecule type" value="Genomic_DNA"/>
</dbReference>
<organism evidence="1 2">
    <name type="scientific">Araneus ventricosus</name>
    <name type="common">Orbweaver spider</name>
    <name type="synonym">Epeira ventricosa</name>
    <dbReference type="NCBI Taxonomy" id="182803"/>
    <lineage>
        <taxon>Eukaryota</taxon>
        <taxon>Metazoa</taxon>
        <taxon>Ecdysozoa</taxon>
        <taxon>Arthropoda</taxon>
        <taxon>Chelicerata</taxon>
        <taxon>Arachnida</taxon>
        <taxon>Araneae</taxon>
        <taxon>Araneomorphae</taxon>
        <taxon>Entelegynae</taxon>
        <taxon>Araneoidea</taxon>
        <taxon>Araneidae</taxon>
        <taxon>Araneus</taxon>
    </lineage>
</organism>
<name>A0A4Y2B8N2_ARAVE</name>
<comment type="caution">
    <text evidence="1">The sequence shown here is derived from an EMBL/GenBank/DDBJ whole genome shotgun (WGS) entry which is preliminary data.</text>
</comment>
<dbReference type="Proteomes" id="UP000499080">
    <property type="component" value="Unassembled WGS sequence"/>
</dbReference>
<gene>
    <name evidence="1" type="ORF">AVEN_118348_1</name>
</gene>
<protein>
    <submittedName>
        <fullName evidence="1">Uncharacterized protein</fullName>
    </submittedName>
</protein>